<protein>
    <submittedName>
        <fullName evidence="4">Glycolipid sulfotransferase</fullName>
    </submittedName>
</protein>
<dbReference type="InterPro" id="IPR027417">
    <property type="entry name" value="P-loop_NTPase"/>
</dbReference>
<reference evidence="4 5" key="1">
    <citation type="submission" date="2021-01" db="EMBL/GenBank/DDBJ databases">
        <title>Whole genome shotgun sequence of Actinoplanes deccanensis NBRC 13994.</title>
        <authorList>
            <person name="Komaki H."/>
            <person name="Tamura T."/>
        </authorList>
    </citation>
    <scope>NUCLEOTIDE SEQUENCE [LARGE SCALE GENOMIC DNA]</scope>
    <source>
        <strain evidence="4 5">NBRC 13994</strain>
    </source>
</reference>
<dbReference type="Pfam" id="PF00685">
    <property type="entry name" value="Sulfotransfer_1"/>
    <property type="match status" value="1"/>
</dbReference>
<keyword evidence="5" id="KW-1185">Reference proteome</keyword>
<keyword evidence="2" id="KW-0808">Transferase</keyword>
<evidence type="ECO:0000256" key="1">
    <source>
        <dbReference type="ARBA" id="ARBA00005771"/>
    </source>
</evidence>
<dbReference type="SUPFAM" id="SSF52540">
    <property type="entry name" value="P-loop containing nucleoside triphosphate hydrolases"/>
    <property type="match status" value="1"/>
</dbReference>
<feature type="domain" description="Sulfotransferase" evidence="3">
    <location>
        <begin position="23"/>
        <end position="286"/>
    </location>
</feature>
<evidence type="ECO:0000256" key="2">
    <source>
        <dbReference type="ARBA" id="ARBA00022679"/>
    </source>
</evidence>
<dbReference type="Gene3D" id="3.40.50.300">
    <property type="entry name" value="P-loop containing nucleotide triphosphate hydrolases"/>
    <property type="match status" value="1"/>
</dbReference>
<accession>A0ABQ3YHF1</accession>
<dbReference type="Proteomes" id="UP000609879">
    <property type="component" value="Unassembled WGS sequence"/>
</dbReference>
<comment type="similarity">
    <text evidence="1">Belongs to the sulfotransferase 1 family.</text>
</comment>
<proteinExistence type="inferred from homology"/>
<comment type="caution">
    <text evidence="4">The sequence shown here is derived from an EMBL/GenBank/DDBJ whole genome shotgun (WGS) entry which is preliminary data.</text>
</comment>
<gene>
    <name evidence="4" type="ORF">Ade02nite_80670</name>
</gene>
<evidence type="ECO:0000313" key="5">
    <source>
        <dbReference type="Proteomes" id="UP000609879"/>
    </source>
</evidence>
<dbReference type="InterPro" id="IPR000863">
    <property type="entry name" value="Sulfotransferase_dom"/>
</dbReference>
<dbReference type="RefSeq" id="WP_203775589.1">
    <property type="nucleotide sequence ID" value="NZ_BAAABO010000058.1"/>
</dbReference>
<organism evidence="4 5">
    <name type="scientific">Paractinoplanes deccanensis</name>
    <dbReference type="NCBI Taxonomy" id="113561"/>
    <lineage>
        <taxon>Bacteria</taxon>
        <taxon>Bacillati</taxon>
        <taxon>Actinomycetota</taxon>
        <taxon>Actinomycetes</taxon>
        <taxon>Micromonosporales</taxon>
        <taxon>Micromonosporaceae</taxon>
        <taxon>Paractinoplanes</taxon>
    </lineage>
</organism>
<evidence type="ECO:0000259" key="3">
    <source>
        <dbReference type="Pfam" id="PF00685"/>
    </source>
</evidence>
<name>A0ABQ3YHF1_9ACTN</name>
<sequence length="304" mass="34359">MAPTVYRSGLTDSSRWQHFPLRPDDIVISAPSKCGTTWMQMICALLIFQTADLPAPLTSLSPWLDMRLRPLDDVTRALGAQRHRRFIKTHTPLDGLPQLPGVTYVVVGRDPRDAAVSLDHHRANLDDRVLDRLLAPDQEAHAEPPARPEPPAGERERVLQWIHDQRPTTETFNSLRGMVHHLGQAWDRRNEPAVILAHHADLSRDLAGQMRRLAERLGVDVPRSRWPAVVGAATFASMRARAQQLVPDERLGLFTSDKAFFRSGRAGQWRRILDEDDLHAYNTRMRSLTGPELADWLENGTNDS</sequence>
<evidence type="ECO:0000313" key="4">
    <source>
        <dbReference type="EMBL" id="GID79426.1"/>
    </source>
</evidence>
<dbReference type="PANTHER" id="PTHR11783">
    <property type="entry name" value="SULFOTRANSFERASE SULT"/>
    <property type="match status" value="1"/>
</dbReference>
<dbReference type="EMBL" id="BOMI01000170">
    <property type="protein sequence ID" value="GID79426.1"/>
    <property type="molecule type" value="Genomic_DNA"/>
</dbReference>